<feature type="transmembrane region" description="Helical" evidence="12">
    <location>
        <begin position="464"/>
        <end position="489"/>
    </location>
</feature>
<keyword evidence="5" id="KW-0997">Cell inner membrane</keyword>
<evidence type="ECO:0000256" key="8">
    <source>
        <dbReference type="ARBA" id="ARBA00022958"/>
    </source>
</evidence>
<dbReference type="Pfam" id="PF02386">
    <property type="entry name" value="TrkH"/>
    <property type="match status" value="1"/>
</dbReference>
<feature type="transmembrane region" description="Helical" evidence="12">
    <location>
        <begin position="403"/>
        <end position="423"/>
    </location>
</feature>
<feature type="transmembrane region" description="Helical" evidence="12">
    <location>
        <begin position="276"/>
        <end position="296"/>
    </location>
</feature>
<sequence length="491" mass="54749">MSINKDFNFRLIFRFFGVLLLVETVALLSAALVALFYKEHDGYYFLITAGISLVIGIAGILAGRHAVPVIDRREGSLIVTFIWIVFSLFGLLPYWISGSIPSFTDAFFETISGFTTTGASILNNIEDLSHSILYWRSLTHWIGGLGIIVMSLALLPVFGVSGAQLFAAESAGPTKDKIHPKINETAKRLFLIYIILTISETILLRFGGMGWFDAVCHAFGTVATGGFSTKQASVGYWDSPYIQYVIAVFMLLSGVNFSLYYFGFKNKFRKIFQDEELKYYLITLFSFTVIVMISLIDFNDAFSFVKLERAWRDAFFNVTALMTTTGFATADYMYWKTFTWILLLVAMITGASAGSTSGAVKMIRIVIVFKYCYYEFKKLIHPSAVVPVRYNGHLVNEDVITKILAFVMLYLITIAFGIFILALSGMPFQESIGGLITCLGGVGPGLGTVGPAGNFSAIPDFSKWFLSFMMLIGRLELFTVLVLFTPAFWRR</sequence>
<dbReference type="PIRSF" id="PIRSF006247">
    <property type="entry name" value="TrkH"/>
    <property type="match status" value="1"/>
</dbReference>
<comment type="subcellular location">
    <subcellularLocation>
        <location evidence="1">Cell inner membrane</location>
        <topology evidence="1">Multi-pass membrane protein</topology>
    </subcellularLocation>
</comment>
<feature type="transmembrane region" description="Helical" evidence="12">
    <location>
        <begin position="12"/>
        <end position="37"/>
    </location>
</feature>
<feature type="transmembrane region" description="Helical" evidence="12">
    <location>
        <begin position="241"/>
        <end position="264"/>
    </location>
</feature>
<evidence type="ECO:0000256" key="6">
    <source>
        <dbReference type="ARBA" id="ARBA00022538"/>
    </source>
</evidence>
<evidence type="ECO:0000256" key="4">
    <source>
        <dbReference type="ARBA" id="ARBA00022475"/>
    </source>
</evidence>
<keyword evidence="3" id="KW-0813">Transport</keyword>
<keyword evidence="10" id="KW-0406">Ion transport</keyword>
<reference evidence="13" key="1">
    <citation type="submission" date="2019-08" db="EMBL/GenBank/DDBJ databases">
        <authorList>
            <person name="Kucharzyk K."/>
            <person name="Murdoch R.W."/>
            <person name="Higgins S."/>
            <person name="Loffler F."/>
        </authorList>
    </citation>
    <scope>NUCLEOTIDE SEQUENCE</scope>
</reference>
<feature type="transmembrane region" description="Helical" evidence="12">
    <location>
        <begin position="43"/>
        <end position="63"/>
    </location>
</feature>
<dbReference type="InterPro" id="IPR003445">
    <property type="entry name" value="Cat_transpt"/>
</dbReference>
<keyword evidence="4" id="KW-1003">Cell membrane</keyword>
<name>A0A644W6U0_9ZZZZ</name>
<keyword evidence="9 12" id="KW-1133">Transmembrane helix</keyword>
<evidence type="ECO:0000256" key="2">
    <source>
        <dbReference type="ARBA" id="ARBA00009137"/>
    </source>
</evidence>
<keyword evidence="11 12" id="KW-0472">Membrane</keyword>
<evidence type="ECO:0000256" key="11">
    <source>
        <dbReference type="ARBA" id="ARBA00023136"/>
    </source>
</evidence>
<feature type="transmembrane region" description="Helical" evidence="12">
    <location>
        <begin position="75"/>
        <end position="96"/>
    </location>
</feature>
<evidence type="ECO:0000256" key="12">
    <source>
        <dbReference type="SAM" id="Phobius"/>
    </source>
</evidence>
<keyword evidence="8" id="KW-0630">Potassium</keyword>
<dbReference type="PANTHER" id="PTHR32024:SF2">
    <property type="entry name" value="TRK SYSTEM POTASSIUM UPTAKE PROTEIN TRKG-RELATED"/>
    <property type="match status" value="1"/>
</dbReference>
<keyword evidence="6" id="KW-0633">Potassium transport</keyword>
<evidence type="ECO:0000256" key="1">
    <source>
        <dbReference type="ARBA" id="ARBA00004429"/>
    </source>
</evidence>
<dbReference type="InterPro" id="IPR004772">
    <property type="entry name" value="TrkH"/>
</dbReference>
<dbReference type="EMBL" id="VSSQ01000671">
    <property type="protein sequence ID" value="MPL99524.1"/>
    <property type="molecule type" value="Genomic_DNA"/>
</dbReference>
<feature type="transmembrane region" description="Helical" evidence="12">
    <location>
        <begin position="338"/>
        <end position="360"/>
    </location>
</feature>
<accession>A0A644W6U0</accession>
<gene>
    <name evidence="13" type="primary">trkH_17</name>
    <name evidence="13" type="ORF">SDC9_45742</name>
</gene>
<organism evidence="13">
    <name type="scientific">bioreactor metagenome</name>
    <dbReference type="NCBI Taxonomy" id="1076179"/>
    <lineage>
        <taxon>unclassified sequences</taxon>
        <taxon>metagenomes</taxon>
        <taxon>ecological metagenomes</taxon>
    </lineage>
</organism>
<evidence type="ECO:0000256" key="10">
    <source>
        <dbReference type="ARBA" id="ARBA00023065"/>
    </source>
</evidence>
<evidence type="ECO:0000256" key="5">
    <source>
        <dbReference type="ARBA" id="ARBA00022519"/>
    </source>
</evidence>
<proteinExistence type="inferred from homology"/>
<comment type="caution">
    <text evidence="13">The sequence shown here is derived from an EMBL/GenBank/DDBJ whole genome shotgun (WGS) entry which is preliminary data.</text>
</comment>
<feature type="transmembrane region" description="Helical" evidence="12">
    <location>
        <begin position="189"/>
        <end position="212"/>
    </location>
</feature>
<evidence type="ECO:0000256" key="3">
    <source>
        <dbReference type="ARBA" id="ARBA00022448"/>
    </source>
</evidence>
<dbReference type="GO" id="GO:0015379">
    <property type="term" value="F:potassium:chloride symporter activity"/>
    <property type="evidence" value="ECO:0007669"/>
    <property type="project" value="InterPro"/>
</dbReference>
<evidence type="ECO:0000256" key="9">
    <source>
        <dbReference type="ARBA" id="ARBA00022989"/>
    </source>
</evidence>
<dbReference type="AlphaFoldDB" id="A0A644W6U0"/>
<dbReference type="GO" id="GO:0005886">
    <property type="term" value="C:plasma membrane"/>
    <property type="evidence" value="ECO:0007669"/>
    <property type="project" value="UniProtKB-SubCell"/>
</dbReference>
<protein>
    <submittedName>
        <fullName evidence="13">Trk system potassium uptake protein TrkH</fullName>
    </submittedName>
</protein>
<keyword evidence="7 12" id="KW-0812">Transmembrane</keyword>
<feature type="transmembrane region" description="Helical" evidence="12">
    <location>
        <begin position="141"/>
        <end position="168"/>
    </location>
</feature>
<comment type="similarity">
    <text evidence="2">Belongs to the TrkH potassium transport family.</text>
</comment>
<evidence type="ECO:0000313" key="13">
    <source>
        <dbReference type="EMBL" id="MPL99524.1"/>
    </source>
</evidence>
<dbReference type="PANTHER" id="PTHR32024">
    <property type="entry name" value="TRK SYSTEM POTASSIUM UPTAKE PROTEIN TRKG-RELATED"/>
    <property type="match status" value="1"/>
</dbReference>
<evidence type="ECO:0000256" key="7">
    <source>
        <dbReference type="ARBA" id="ARBA00022692"/>
    </source>
</evidence>